<evidence type="ECO:0000313" key="3">
    <source>
        <dbReference type="EMBL" id="MEQ1406060.1"/>
    </source>
</evidence>
<dbReference type="Proteomes" id="UP001496627">
    <property type="component" value="Unassembled WGS sequence"/>
</dbReference>
<dbReference type="CDD" id="cd07010">
    <property type="entry name" value="cupin_PMI_type_I_N_bac"/>
    <property type="match status" value="1"/>
</dbReference>
<organism evidence="3 4">
    <name type="scientific">Neorhizobium phenanthreniclasticum</name>
    <dbReference type="NCBI Taxonomy" id="3157917"/>
    <lineage>
        <taxon>Bacteria</taxon>
        <taxon>Pseudomonadati</taxon>
        <taxon>Pseudomonadota</taxon>
        <taxon>Alphaproteobacteria</taxon>
        <taxon>Hyphomicrobiales</taxon>
        <taxon>Rhizobiaceae</taxon>
        <taxon>Rhizobium/Agrobacterium group</taxon>
        <taxon>Neorhizobium</taxon>
    </lineage>
</organism>
<keyword evidence="2" id="KW-0862">Zinc</keyword>
<dbReference type="PANTHER" id="PTHR42742">
    <property type="entry name" value="TRANSCRIPTIONAL REPRESSOR MPRA"/>
    <property type="match status" value="1"/>
</dbReference>
<comment type="caution">
    <text evidence="3">The sequence shown here is derived from an EMBL/GenBank/DDBJ whole genome shotgun (WGS) entry which is preliminary data.</text>
</comment>
<dbReference type="PANTHER" id="PTHR42742:SF3">
    <property type="entry name" value="FRUCTOKINASE"/>
    <property type="match status" value="1"/>
</dbReference>
<evidence type="ECO:0000313" key="4">
    <source>
        <dbReference type="Proteomes" id="UP001496627"/>
    </source>
</evidence>
<name>A0ABV0M2K0_9HYPH</name>
<dbReference type="RefSeq" id="WP_227704205.1">
    <property type="nucleotide sequence ID" value="NZ_JBEAAL010000008.1"/>
</dbReference>
<gene>
    <name evidence="3" type="ORF">ABK249_14040</name>
</gene>
<keyword evidence="3" id="KW-0413">Isomerase</keyword>
<keyword evidence="1" id="KW-0479">Metal-binding</keyword>
<keyword evidence="4" id="KW-1185">Reference proteome</keyword>
<dbReference type="EMBL" id="JBEAAL010000008">
    <property type="protein sequence ID" value="MEQ1406060.1"/>
    <property type="molecule type" value="Genomic_DNA"/>
</dbReference>
<dbReference type="InterPro" id="IPR051804">
    <property type="entry name" value="Carb_Metab_Reg_Kinase/Isom"/>
</dbReference>
<dbReference type="InterPro" id="IPR011051">
    <property type="entry name" value="RmlC_Cupin_sf"/>
</dbReference>
<protein>
    <submittedName>
        <fullName evidence="3">Class I mannose-6-phosphate isomerase</fullName>
    </submittedName>
</protein>
<dbReference type="Gene3D" id="2.60.120.10">
    <property type="entry name" value="Jelly Rolls"/>
    <property type="match status" value="1"/>
</dbReference>
<sequence length="350" mass="37786">MNLSADSAPEGRLLRSQIVPILAVDQGGLIVTFEHASVRIARKPWGSHDLTPWNGCDSREAAIGELRFDRSEKQAPDPALLLKLLFTKQTLSIQVHPDEAFAQSNGMANGKTEAWYVLSAEPGAQVAVGLKRTLNQAQLRAVIADGSIADLIKWRDAAAGDVFFVPAGTIHAIGAGLVIAEIQQRSDTTFRLFDHGRLRELHVDEAVAAADLEPAKAEAAPIRLTPARTQLVSCPFFTLERIDLPANARWELLAERETWALVIAGAANVGSMHAGVGDAFFADADRIDIKVGKNGLTALLAYADSAPELGLLRDLDVQKADLPARQDRVPALIHHEKPTGLPFRSMEGQS</sequence>
<proteinExistence type="predicted"/>
<reference evidence="3 4" key="1">
    <citation type="submission" date="2024-05" db="EMBL/GenBank/DDBJ databases">
        <title>Neorhizobium sp. Rsf11, a plant growth promoting and heavy metal resistant PAH-degrader.</title>
        <authorList>
            <person name="Golubev S.N."/>
            <person name="Muratova A.Y."/>
            <person name="Markelova M.I."/>
        </authorList>
    </citation>
    <scope>NUCLEOTIDE SEQUENCE [LARGE SCALE GENOMIC DNA]</scope>
    <source>
        <strain evidence="3 4">Rsf11</strain>
    </source>
</reference>
<dbReference type="InterPro" id="IPR014710">
    <property type="entry name" value="RmlC-like_jellyroll"/>
</dbReference>
<evidence type="ECO:0000256" key="1">
    <source>
        <dbReference type="ARBA" id="ARBA00022723"/>
    </source>
</evidence>
<evidence type="ECO:0000256" key="2">
    <source>
        <dbReference type="ARBA" id="ARBA00022833"/>
    </source>
</evidence>
<dbReference type="GO" id="GO:0016853">
    <property type="term" value="F:isomerase activity"/>
    <property type="evidence" value="ECO:0007669"/>
    <property type="project" value="UniProtKB-KW"/>
</dbReference>
<dbReference type="SUPFAM" id="SSF51182">
    <property type="entry name" value="RmlC-like cupins"/>
    <property type="match status" value="1"/>
</dbReference>
<accession>A0ABV0M2K0</accession>